<evidence type="ECO:0000256" key="3">
    <source>
        <dbReference type="ARBA" id="ARBA00022806"/>
    </source>
</evidence>
<dbReference type="Gene3D" id="3.40.50.300">
    <property type="entry name" value="P-loop containing nucleotide triphosphate hydrolases"/>
    <property type="match status" value="1"/>
</dbReference>
<dbReference type="KEGG" id="cmet:K6K41_02810"/>
<accession>A0A9E6ULK8</accession>
<dbReference type="GO" id="GO:0004386">
    <property type="term" value="F:helicase activity"/>
    <property type="evidence" value="ECO:0007669"/>
    <property type="project" value="UniProtKB-KW"/>
</dbReference>
<reference evidence="6" key="1">
    <citation type="submission" date="2021-08" db="EMBL/GenBank/DDBJ databases">
        <authorList>
            <person name="Zhang H."/>
            <person name="Xu M."/>
            <person name="Yu Z."/>
            <person name="Yang L."/>
            <person name="Cai Y."/>
        </authorList>
    </citation>
    <scope>NUCLEOTIDE SEQUENCE</scope>
    <source>
        <strain evidence="6">CHL1</strain>
    </source>
</reference>
<keyword evidence="3" id="KW-0347">Helicase</keyword>
<dbReference type="InterPro" id="IPR014016">
    <property type="entry name" value="UvrD-like_ATP-bd"/>
</dbReference>
<name>A0A9E6ULK8_9HYPH</name>
<keyword evidence="1" id="KW-0547">Nucleotide-binding</keyword>
<dbReference type="Pfam" id="PF00580">
    <property type="entry name" value="UvrD-helicase"/>
    <property type="match status" value="1"/>
</dbReference>
<gene>
    <name evidence="6" type="ORF">K6K41_02810</name>
</gene>
<dbReference type="Proteomes" id="UP000825701">
    <property type="component" value="Chromosome"/>
</dbReference>
<protein>
    <submittedName>
        <fullName evidence="6">UvrD-helicase domain-containing protein</fullName>
    </submittedName>
</protein>
<dbReference type="EMBL" id="CP081869">
    <property type="protein sequence ID" value="QZO00662.1"/>
    <property type="molecule type" value="Genomic_DNA"/>
</dbReference>
<evidence type="ECO:0000259" key="5">
    <source>
        <dbReference type="Pfam" id="PF00580"/>
    </source>
</evidence>
<keyword evidence="2" id="KW-0378">Hydrolase</keyword>
<evidence type="ECO:0000313" key="7">
    <source>
        <dbReference type="Proteomes" id="UP000825701"/>
    </source>
</evidence>
<organism evidence="6 7">
    <name type="scientific">Chenggangzhangella methanolivorans</name>
    <dbReference type="NCBI Taxonomy" id="1437009"/>
    <lineage>
        <taxon>Bacteria</taxon>
        <taxon>Pseudomonadati</taxon>
        <taxon>Pseudomonadota</taxon>
        <taxon>Alphaproteobacteria</taxon>
        <taxon>Hyphomicrobiales</taxon>
        <taxon>Methylopilaceae</taxon>
        <taxon>Chenggangzhangella</taxon>
    </lineage>
</organism>
<dbReference type="AlphaFoldDB" id="A0A9E6ULK8"/>
<evidence type="ECO:0000256" key="4">
    <source>
        <dbReference type="ARBA" id="ARBA00022840"/>
    </source>
</evidence>
<keyword evidence="7" id="KW-1185">Reference proteome</keyword>
<dbReference type="GO" id="GO:0016787">
    <property type="term" value="F:hydrolase activity"/>
    <property type="evidence" value="ECO:0007669"/>
    <property type="project" value="UniProtKB-KW"/>
</dbReference>
<keyword evidence="4" id="KW-0067">ATP-binding</keyword>
<sequence length="83" mass="9502">MVGDPKQAIYRFRGADVATYLAARDRMRAMSDDSVVSIDVNFRSVRPILEWVNQRFDLPLSAADQPGFARLDHFHEDHGAVRR</sequence>
<dbReference type="GO" id="GO:0005524">
    <property type="term" value="F:ATP binding"/>
    <property type="evidence" value="ECO:0007669"/>
    <property type="project" value="UniProtKB-KW"/>
</dbReference>
<feature type="domain" description="UvrD-like helicase ATP-binding" evidence="5">
    <location>
        <begin position="1"/>
        <end position="26"/>
    </location>
</feature>
<evidence type="ECO:0000313" key="6">
    <source>
        <dbReference type="EMBL" id="QZO00662.1"/>
    </source>
</evidence>
<evidence type="ECO:0000256" key="2">
    <source>
        <dbReference type="ARBA" id="ARBA00022801"/>
    </source>
</evidence>
<dbReference type="InterPro" id="IPR027417">
    <property type="entry name" value="P-loop_NTPase"/>
</dbReference>
<proteinExistence type="predicted"/>
<evidence type="ECO:0000256" key="1">
    <source>
        <dbReference type="ARBA" id="ARBA00022741"/>
    </source>
</evidence>
<dbReference type="SUPFAM" id="SSF52540">
    <property type="entry name" value="P-loop containing nucleoside triphosphate hydrolases"/>
    <property type="match status" value="1"/>
</dbReference>